<accession>A0ABR4C8K5</accession>
<evidence type="ECO:0000313" key="3">
    <source>
        <dbReference type="Proteomes" id="UP001595075"/>
    </source>
</evidence>
<sequence>MQLSINILLGLVAAASAVDLRFYRASTCSGDDYMSCSNFQPNYCCQQSTIPPRVRLTFEPIPSEWRLVTKGYTGGRCTNQASLIRSNGATKVCMANGGGFTGGGYAFVGGPGGKWDDLSIAGEGAAQSECLRPDTLVEAGVEYSTKDLPQAEYEALVEQFYNGTSASELATSFSALRLK</sequence>
<feature type="chain" id="PRO_5045713620" evidence="1">
    <location>
        <begin position="18"/>
        <end position="179"/>
    </location>
</feature>
<comment type="caution">
    <text evidence="2">The sequence shown here is derived from an EMBL/GenBank/DDBJ whole genome shotgun (WGS) entry which is preliminary data.</text>
</comment>
<reference evidence="2 3" key="1">
    <citation type="journal article" date="2024" name="Commun. Biol.">
        <title>Comparative genomic analysis of thermophilic fungi reveals convergent evolutionary adaptations and gene losses.</title>
        <authorList>
            <person name="Steindorff A.S."/>
            <person name="Aguilar-Pontes M.V."/>
            <person name="Robinson A.J."/>
            <person name="Andreopoulos B."/>
            <person name="LaButti K."/>
            <person name="Kuo A."/>
            <person name="Mondo S."/>
            <person name="Riley R."/>
            <person name="Otillar R."/>
            <person name="Haridas S."/>
            <person name="Lipzen A."/>
            <person name="Grimwood J."/>
            <person name="Schmutz J."/>
            <person name="Clum A."/>
            <person name="Reid I.D."/>
            <person name="Moisan M.C."/>
            <person name="Butler G."/>
            <person name="Nguyen T.T.M."/>
            <person name="Dewar K."/>
            <person name="Conant G."/>
            <person name="Drula E."/>
            <person name="Henrissat B."/>
            <person name="Hansel C."/>
            <person name="Singer S."/>
            <person name="Hutchinson M.I."/>
            <person name="de Vries R.P."/>
            <person name="Natvig D.O."/>
            <person name="Powell A.J."/>
            <person name="Tsang A."/>
            <person name="Grigoriev I.V."/>
        </authorList>
    </citation>
    <scope>NUCLEOTIDE SEQUENCE [LARGE SCALE GENOMIC DNA]</scope>
    <source>
        <strain evidence="2 3">CBS 494.80</strain>
    </source>
</reference>
<organism evidence="2 3">
    <name type="scientific">Oculimacula yallundae</name>
    <dbReference type="NCBI Taxonomy" id="86028"/>
    <lineage>
        <taxon>Eukaryota</taxon>
        <taxon>Fungi</taxon>
        <taxon>Dikarya</taxon>
        <taxon>Ascomycota</taxon>
        <taxon>Pezizomycotina</taxon>
        <taxon>Leotiomycetes</taxon>
        <taxon>Helotiales</taxon>
        <taxon>Ploettnerulaceae</taxon>
        <taxon>Oculimacula</taxon>
    </lineage>
</organism>
<evidence type="ECO:0000313" key="2">
    <source>
        <dbReference type="EMBL" id="KAL2066243.1"/>
    </source>
</evidence>
<protein>
    <submittedName>
        <fullName evidence="2">Uncharacterized protein</fullName>
    </submittedName>
</protein>
<gene>
    <name evidence="2" type="ORF">VTL71DRAFT_2314</name>
</gene>
<feature type="signal peptide" evidence="1">
    <location>
        <begin position="1"/>
        <end position="17"/>
    </location>
</feature>
<keyword evidence="1" id="KW-0732">Signal</keyword>
<dbReference type="Proteomes" id="UP001595075">
    <property type="component" value="Unassembled WGS sequence"/>
</dbReference>
<evidence type="ECO:0000256" key="1">
    <source>
        <dbReference type="SAM" id="SignalP"/>
    </source>
</evidence>
<name>A0ABR4C8K5_9HELO</name>
<keyword evidence="3" id="KW-1185">Reference proteome</keyword>
<proteinExistence type="predicted"/>
<dbReference type="EMBL" id="JAZHXI010000011">
    <property type="protein sequence ID" value="KAL2066243.1"/>
    <property type="molecule type" value="Genomic_DNA"/>
</dbReference>